<evidence type="ECO:0000313" key="1">
    <source>
        <dbReference type="EMBL" id="WNH10061.1"/>
    </source>
</evidence>
<evidence type="ECO:0000313" key="2">
    <source>
        <dbReference type="Proteomes" id="UP001302806"/>
    </source>
</evidence>
<reference evidence="1 2" key="1">
    <citation type="submission" date="2023-09" db="EMBL/GenBank/DDBJ databases">
        <title>Thalassobella suaedae gen. nov., sp. nov., a marine bacterium of the family Flavobacteriaceae isolated from a halophyte Suaeda japonica.</title>
        <authorList>
            <person name="Lee S.Y."/>
            <person name="Hwang C.Y."/>
        </authorList>
    </citation>
    <scope>NUCLEOTIDE SEQUENCE [LARGE SCALE GENOMIC DNA]</scope>
    <source>
        <strain evidence="1 2">HL-DH14</strain>
    </source>
</reference>
<sequence length="232" mass="27386">MGDTPRKYLSKDANKNAIGKRITFQEDKIKYSKIQFAQIYKGYDLLENLFTVRTYIQKHYDIDWKTLEFFIKLMGMRLFTRKDYSEIPRDFEFKKFRTFLDRGYIVVVSDDVDVEKRLFTLSAKCKNIVTNFYAYLSGEKKIPEDSVNNPLFNSKKMLPFDKKEKGIDYKNESTPCSRTFQKTVFIIPLLVRCFFLRNLALKNLRLRVVHVCLSAHGILLAHQLVCNLLLCL</sequence>
<name>A0ABY9XVS5_9FLAO</name>
<gene>
    <name evidence="1" type="ORF">RHP51_05010</name>
</gene>
<protein>
    <submittedName>
        <fullName evidence="1">Uncharacterized protein</fullName>
    </submittedName>
</protein>
<dbReference type="Proteomes" id="UP001302806">
    <property type="component" value="Chromosome"/>
</dbReference>
<accession>A0ABY9XVS5</accession>
<dbReference type="EMBL" id="CP134537">
    <property type="protein sequence ID" value="WNH10061.1"/>
    <property type="molecule type" value="Genomic_DNA"/>
</dbReference>
<proteinExistence type="predicted"/>
<organism evidence="1 2">
    <name type="scientific">Thalassobellus suaedae</name>
    <dbReference type="NCBI Taxonomy" id="3074124"/>
    <lineage>
        <taxon>Bacteria</taxon>
        <taxon>Pseudomonadati</taxon>
        <taxon>Bacteroidota</taxon>
        <taxon>Flavobacteriia</taxon>
        <taxon>Flavobacteriales</taxon>
        <taxon>Flavobacteriaceae</taxon>
        <taxon>Thalassobellus</taxon>
    </lineage>
</organism>